<proteinExistence type="predicted"/>
<evidence type="ECO:0000313" key="9">
    <source>
        <dbReference type="Proteomes" id="UP000003434"/>
    </source>
</evidence>
<evidence type="ECO:0000256" key="4">
    <source>
        <dbReference type="ARBA" id="ARBA00022989"/>
    </source>
</evidence>
<feature type="domain" description="RsgI N-terminal anti-sigma" evidence="7">
    <location>
        <begin position="1"/>
        <end position="47"/>
    </location>
</feature>
<evidence type="ECO:0000256" key="6">
    <source>
        <dbReference type="SAM" id="MobiDB-lite"/>
    </source>
</evidence>
<evidence type="ECO:0000256" key="2">
    <source>
        <dbReference type="ARBA" id="ARBA00022475"/>
    </source>
</evidence>
<organism evidence="8 9">
    <name type="scientific">Lachnoanaerobaculum saburreum DSM 3986</name>
    <dbReference type="NCBI Taxonomy" id="887325"/>
    <lineage>
        <taxon>Bacteria</taxon>
        <taxon>Bacillati</taxon>
        <taxon>Bacillota</taxon>
        <taxon>Clostridia</taxon>
        <taxon>Lachnospirales</taxon>
        <taxon>Lachnospiraceae</taxon>
        <taxon>Lachnoanaerobaculum</taxon>
    </lineage>
</organism>
<dbReference type="Pfam" id="PF23750">
    <property type="entry name" value="RsgI_M"/>
    <property type="match status" value="1"/>
</dbReference>
<keyword evidence="4" id="KW-1133">Transmembrane helix</keyword>
<feature type="compositionally biased region" description="Basic and acidic residues" evidence="6">
    <location>
        <begin position="287"/>
        <end position="302"/>
    </location>
</feature>
<feature type="compositionally biased region" description="Polar residues" evidence="6">
    <location>
        <begin position="303"/>
        <end position="320"/>
    </location>
</feature>
<dbReference type="GO" id="GO:0005886">
    <property type="term" value="C:plasma membrane"/>
    <property type="evidence" value="ECO:0007669"/>
    <property type="project" value="UniProtKB-SubCell"/>
</dbReference>
<sequence>MKAVVLEIKENWAAVLCEDGVVRKIKKGKLSVGDSLDISPESRGKILSLGSFRRYIAGSAAALLLLTVGAGGAYSYNTVLACSYVSLDINPSIEYTLNRQNYVIKVKGLNEEGQGIVDELMKTSLHHATLEEALEQTKLILSQKKYLNSDAGEYVLINVSANNTGRMDTLQKEALSAFSTEQTQGKLNLVLTGSTLKEHKTASSLGISTGTYQQIQYIKAKSQKDGNESSTDAKTFAIQPADIVKYKNYTVSELLESSGQTGNSNNTIETSVETGQSVDLQSSSALQEEKNNQKSMETDSNKMPESSKNNKEQSALQTEKNTGREQEIESQNKSKSNDKAPKNSKDKSLEGGQSTQSNKSQQSKGSRQSNESQQSSPIQSSVPQQSTSPIKGSESQQSNSPIKGGESQQSNSQVKGNESQQSNSLIKGSESQQNNSSIQGNEPKQNGSLPQSNDSNNTSPQSNASSQSNDSMQDNTPRSMR</sequence>
<accession>E6LK39</accession>
<dbReference type="HOGENOM" id="CLU_044698_0_0_9"/>
<feature type="compositionally biased region" description="Basic and acidic residues" evidence="6">
    <location>
        <begin position="321"/>
        <end position="349"/>
    </location>
</feature>
<keyword evidence="3" id="KW-0812">Transmembrane</keyword>
<evidence type="ECO:0000256" key="1">
    <source>
        <dbReference type="ARBA" id="ARBA00004162"/>
    </source>
</evidence>
<dbReference type="AlphaFoldDB" id="E6LK39"/>
<comment type="caution">
    <text evidence="8">The sequence shown here is derived from an EMBL/GenBank/DDBJ whole genome shotgun (WGS) entry which is preliminary data.</text>
</comment>
<evidence type="ECO:0000256" key="5">
    <source>
        <dbReference type="ARBA" id="ARBA00023136"/>
    </source>
</evidence>
<dbReference type="EMBL" id="AEPW01000007">
    <property type="protein sequence ID" value="EFU77811.1"/>
    <property type="molecule type" value="Genomic_DNA"/>
</dbReference>
<reference evidence="8 9" key="1">
    <citation type="submission" date="2010-12" db="EMBL/GenBank/DDBJ databases">
        <authorList>
            <person name="Muzny D."/>
            <person name="Qin X."/>
            <person name="Deng J."/>
            <person name="Jiang H."/>
            <person name="Liu Y."/>
            <person name="Qu J."/>
            <person name="Song X.-Z."/>
            <person name="Zhang L."/>
            <person name="Thornton R."/>
            <person name="Coyle M."/>
            <person name="Francisco L."/>
            <person name="Jackson L."/>
            <person name="Javaid M."/>
            <person name="Korchina V."/>
            <person name="Kovar C."/>
            <person name="Mata R."/>
            <person name="Mathew T."/>
            <person name="Ngo R."/>
            <person name="Nguyen L."/>
            <person name="Nguyen N."/>
            <person name="Okwuonu G."/>
            <person name="Ongeri F."/>
            <person name="Pham C."/>
            <person name="Simmons D."/>
            <person name="Wilczek-Boney K."/>
            <person name="Hale W."/>
            <person name="Jakkamsetti A."/>
            <person name="Pham P."/>
            <person name="Ruth R."/>
            <person name="San Lucas F."/>
            <person name="Warren J."/>
            <person name="Zhang J."/>
            <person name="Zhao Z."/>
            <person name="Zhou C."/>
            <person name="Zhu D."/>
            <person name="Lee S."/>
            <person name="Bess C."/>
            <person name="Blankenburg K."/>
            <person name="Forbes L."/>
            <person name="Fu Q."/>
            <person name="Gubbala S."/>
            <person name="Hirani K."/>
            <person name="Jayaseelan J.C."/>
            <person name="Lara F."/>
            <person name="Munidasa M."/>
            <person name="Palculict T."/>
            <person name="Patil S."/>
            <person name="Pu L.-L."/>
            <person name="Saada N."/>
            <person name="Tang L."/>
            <person name="Weissenberger G."/>
            <person name="Zhu Y."/>
            <person name="Hemphill L."/>
            <person name="Shang Y."/>
            <person name="Youmans B."/>
            <person name="Ayvaz T."/>
            <person name="Ross M."/>
            <person name="Santibanez J."/>
            <person name="Aqrawi P."/>
            <person name="Gross S."/>
            <person name="Joshi V."/>
            <person name="Fowler G."/>
            <person name="Nazareth L."/>
            <person name="Reid J."/>
            <person name="Worley K."/>
            <person name="Petrosino J."/>
            <person name="Highlander S."/>
            <person name="Gibbs R."/>
        </authorList>
    </citation>
    <scope>NUCLEOTIDE SEQUENCE [LARGE SCALE GENOMIC DNA]</scope>
    <source>
        <strain evidence="8 9">DSM 3986</strain>
    </source>
</reference>
<feature type="region of interest" description="Disordered" evidence="6">
    <location>
        <begin position="273"/>
        <end position="481"/>
    </location>
</feature>
<feature type="compositionally biased region" description="Polar residues" evidence="6">
    <location>
        <begin position="393"/>
        <end position="481"/>
    </location>
</feature>
<evidence type="ECO:0000313" key="8">
    <source>
        <dbReference type="EMBL" id="EFU77811.1"/>
    </source>
</evidence>
<comment type="subcellular location">
    <subcellularLocation>
        <location evidence="1">Cell membrane</location>
        <topology evidence="1">Single-pass membrane protein</topology>
    </subcellularLocation>
</comment>
<feature type="compositionally biased region" description="Low complexity" evidence="6">
    <location>
        <begin position="351"/>
        <end position="389"/>
    </location>
</feature>
<dbReference type="PROSITE" id="PS51849">
    <property type="entry name" value="RSGI_N"/>
    <property type="match status" value="1"/>
</dbReference>
<gene>
    <name evidence="8" type="ORF">HMPREF0381_0324</name>
</gene>
<name>E6LK39_9FIRM</name>
<protein>
    <recommendedName>
        <fullName evidence="7">RsgI N-terminal anti-sigma domain-containing protein</fullName>
    </recommendedName>
</protein>
<dbReference type="InterPro" id="IPR024449">
    <property type="entry name" value="Anti-sigma_RsgI_N"/>
</dbReference>
<evidence type="ECO:0000259" key="7">
    <source>
        <dbReference type="PROSITE" id="PS51849"/>
    </source>
</evidence>
<feature type="compositionally biased region" description="Polar residues" evidence="6">
    <location>
        <begin position="273"/>
        <end position="286"/>
    </location>
</feature>
<keyword evidence="5" id="KW-0472">Membrane</keyword>
<evidence type="ECO:0000256" key="3">
    <source>
        <dbReference type="ARBA" id="ARBA00022692"/>
    </source>
</evidence>
<keyword evidence="2" id="KW-1003">Cell membrane</keyword>
<dbReference type="Proteomes" id="UP000003434">
    <property type="component" value="Unassembled WGS sequence"/>
</dbReference>
<dbReference type="InterPro" id="IPR055431">
    <property type="entry name" value="RsgI_M"/>
</dbReference>
<dbReference type="RefSeq" id="WP_008750095.1">
    <property type="nucleotide sequence ID" value="NZ_GL622296.1"/>
</dbReference>
<dbReference type="eggNOG" id="ENOG5030I9M">
    <property type="taxonomic scope" value="Bacteria"/>
</dbReference>